<keyword evidence="1" id="KW-0677">Repeat</keyword>
<evidence type="ECO:0000313" key="6">
    <source>
        <dbReference type="EnsemblMetazoa" id="CLYHEMP011939.3"/>
    </source>
</evidence>
<keyword evidence="2 3" id="KW-0040">ANK repeat</keyword>
<dbReference type="RefSeq" id="XP_066935936.1">
    <property type="nucleotide sequence ID" value="XM_067079835.1"/>
</dbReference>
<proteinExistence type="predicted"/>
<reference evidence="6" key="1">
    <citation type="submission" date="2021-01" db="UniProtKB">
        <authorList>
            <consortium name="EnsemblMetazoa"/>
        </authorList>
    </citation>
    <scope>IDENTIFICATION</scope>
</reference>
<accession>A0A7M5VEQ4</accession>
<sequence length="651" mass="72713">MSGKRAICKSTKDAIQQSYVIELQRLIHQGAEDIDVCDQKFKFTPLHWAAHFGSLECMHWLLWHGANINARSKDGWSAAHIAAIRGRSKCMQALAANGADLNLVDSREKTPTHLASSHGNSQTLQEILRKGINIEARDNMGWTAAHTAAYHGRTACFQLLVKWGCDITSLDPNGNSLAHLAASEGHVLCLKLIIATCKNINAIIKARNDMGEKPIDCAIQYYKKECVDYLKVIEYDVDNPETAEDLSYPAHTSAFKGDLAYLQMIVETGVASINERDDRNSTPLHKAAGCGQIEVVKWLIDKGADTSLLNRAGETVKDVALRFGKLACAKLLGHDVEDVFEMEDESTESETFRKEFIDNDAKLRAGRKLKELTDQLEIAKLNFTQLGGVLDDDLQRAKINKEHSKIVREFESQLEYERLKREKLEQQLDEMRLHIHQLHRKLEDERSKVDELIISTKEKHTLNNAKKKNRPRTAHPPSSTTHKTQPGVFLVQKPTKKSPVPRDQKPPSMAPRPPKSGRAKSASVSSRSRRTNSLESDASIGQYFKKSTNSRPNSSFNGSLKSRRQSSSDSNQSDSGSHSDDKNNNGSRHSERSSLKSSSSKQSGQKHSKKEKKNSRPQDEQSSSDEKDKSIFNKITSVFKKSDSSSSSDSD</sequence>
<evidence type="ECO:0000313" key="7">
    <source>
        <dbReference type="Proteomes" id="UP000594262"/>
    </source>
</evidence>
<feature type="region of interest" description="Disordered" evidence="5">
    <location>
        <begin position="455"/>
        <end position="651"/>
    </location>
</feature>
<dbReference type="SMART" id="SM00248">
    <property type="entry name" value="ANK"/>
    <property type="match status" value="8"/>
</dbReference>
<name>A0A7M5VEQ4_9CNID</name>
<dbReference type="PROSITE" id="PS50088">
    <property type="entry name" value="ANK_REPEAT"/>
    <property type="match status" value="5"/>
</dbReference>
<evidence type="ECO:0000256" key="5">
    <source>
        <dbReference type="SAM" id="MobiDB-lite"/>
    </source>
</evidence>
<feature type="repeat" description="ANK" evidence="3">
    <location>
        <begin position="279"/>
        <end position="311"/>
    </location>
</feature>
<feature type="compositionally biased region" description="Polar residues" evidence="5">
    <location>
        <begin position="545"/>
        <end position="556"/>
    </location>
</feature>
<keyword evidence="7" id="KW-1185">Reference proteome</keyword>
<dbReference type="PROSITE" id="PS50297">
    <property type="entry name" value="ANK_REP_REGION"/>
    <property type="match status" value="4"/>
</dbReference>
<feature type="repeat" description="ANK" evidence="3">
    <location>
        <begin position="41"/>
        <end position="73"/>
    </location>
</feature>
<feature type="compositionally biased region" description="Basic residues" evidence="5">
    <location>
        <begin position="604"/>
        <end position="613"/>
    </location>
</feature>
<dbReference type="InterPro" id="IPR036770">
    <property type="entry name" value="Ankyrin_rpt-contain_sf"/>
</dbReference>
<keyword evidence="4" id="KW-0175">Coiled coil</keyword>
<dbReference type="Gene3D" id="1.25.40.20">
    <property type="entry name" value="Ankyrin repeat-containing domain"/>
    <property type="match status" value="3"/>
</dbReference>
<evidence type="ECO:0000256" key="1">
    <source>
        <dbReference type="ARBA" id="ARBA00022737"/>
    </source>
</evidence>
<dbReference type="InterPro" id="IPR050776">
    <property type="entry name" value="Ank_Repeat/CDKN_Inhibitor"/>
</dbReference>
<protein>
    <submittedName>
        <fullName evidence="6">Uncharacterized protein</fullName>
    </submittedName>
</protein>
<dbReference type="InterPro" id="IPR002110">
    <property type="entry name" value="Ankyrin_rpt"/>
</dbReference>
<dbReference type="Pfam" id="PF12796">
    <property type="entry name" value="Ank_2"/>
    <property type="match status" value="3"/>
</dbReference>
<feature type="coiled-coil region" evidence="4">
    <location>
        <begin position="407"/>
        <end position="448"/>
    </location>
</feature>
<feature type="compositionally biased region" description="Basic and acidic residues" evidence="5">
    <location>
        <begin position="577"/>
        <end position="594"/>
    </location>
</feature>
<evidence type="ECO:0000256" key="4">
    <source>
        <dbReference type="SAM" id="Coils"/>
    </source>
</evidence>
<feature type="repeat" description="ANK" evidence="3">
    <location>
        <begin position="107"/>
        <end position="139"/>
    </location>
</feature>
<feature type="compositionally biased region" description="Basic and acidic residues" evidence="5">
    <location>
        <begin position="614"/>
        <end position="631"/>
    </location>
</feature>
<dbReference type="SUPFAM" id="SSF48403">
    <property type="entry name" value="Ankyrin repeat"/>
    <property type="match status" value="1"/>
</dbReference>
<dbReference type="AlphaFoldDB" id="A0A7M5VEQ4"/>
<dbReference type="PANTHER" id="PTHR24201:SF2">
    <property type="entry name" value="ANKYRIN REPEAT DOMAIN-CONTAINING PROTEIN 42"/>
    <property type="match status" value="1"/>
</dbReference>
<organism evidence="6 7">
    <name type="scientific">Clytia hemisphaerica</name>
    <dbReference type="NCBI Taxonomy" id="252671"/>
    <lineage>
        <taxon>Eukaryota</taxon>
        <taxon>Metazoa</taxon>
        <taxon>Cnidaria</taxon>
        <taxon>Hydrozoa</taxon>
        <taxon>Hydroidolina</taxon>
        <taxon>Leptothecata</taxon>
        <taxon>Obeliida</taxon>
        <taxon>Clytiidae</taxon>
        <taxon>Clytia</taxon>
    </lineage>
</organism>
<dbReference type="EnsemblMetazoa" id="CLYHEMT011939.3">
    <property type="protein sequence ID" value="CLYHEMP011939.3"/>
    <property type="gene ID" value="CLYHEMG011939"/>
</dbReference>
<evidence type="ECO:0000256" key="3">
    <source>
        <dbReference type="PROSITE-ProRule" id="PRU00023"/>
    </source>
</evidence>
<feature type="repeat" description="ANK" evidence="3">
    <location>
        <begin position="140"/>
        <end position="172"/>
    </location>
</feature>
<feature type="compositionally biased region" description="Low complexity" evidence="5">
    <location>
        <begin position="557"/>
        <end position="576"/>
    </location>
</feature>
<dbReference type="Pfam" id="PF13637">
    <property type="entry name" value="Ank_4"/>
    <property type="match status" value="1"/>
</dbReference>
<evidence type="ECO:0000256" key="2">
    <source>
        <dbReference type="ARBA" id="ARBA00023043"/>
    </source>
</evidence>
<dbReference type="OrthoDB" id="163438at2759"/>
<dbReference type="GeneID" id="136823662"/>
<dbReference type="Proteomes" id="UP000594262">
    <property type="component" value="Unplaced"/>
</dbReference>
<feature type="repeat" description="ANK" evidence="3">
    <location>
        <begin position="74"/>
        <end position="106"/>
    </location>
</feature>
<dbReference type="PANTHER" id="PTHR24201">
    <property type="entry name" value="ANK_REP_REGION DOMAIN-CONTAINING PROTEIN"/>
    <property type="match status" value="1"/>
</dbReference>